<feature type="transmembrane region" description="Helical" evidence="7">
    <location>
        <begin position="146"/>
        <end position="165"/>
    </location>
</feature>
<evidence type="ECO:0000256" key="7">
    <source>
        <dbReference type="SAM" id="Phobius"/>
    </source>
</evidence>
<protein>
    <submittedName>
        <fullName evidence="8">PST family polysaccharide transporter</fullName>
    </submittedName>
</protein>
<dbReference type="EMBL" id="CP021425">
    <property type="protein sequence ID" value="ARU56409.1"/>
    <property type="molecule type" value="Genomic_DNA"/>
</dbReference>
<dbReference type="Pfam" id="PF13440">
    <property type="entry name" value="Polysacc_synt_3"/>
    <property type="match status" value="1"/>
</dbReference>
<feature type="transmembrane region" description="Helical" evidence="7">
    <location>
        <begin position="171"/>
        <end position="192"/>
    </location>
</feature>
<feature type="transmembrane region" description="Helical" evidence="7">
    <location>
        <begin position="419"/>
        <end position="438"/>
    </location>
</feature>
<dbReference type="RefSeq" id="WP_087461395.1">
    <property type="nucleotide sequence ID" value="NZ_CP021425.1"/>
</dbReference>
<comment type="similarity">
    <text evidence="2">Belongs to the polysaccharide synthase family.</text>
</comment>
<dbReference type="OrthoDB" id="8538786at2"/>
<dbReference type="PANTHER" id="PTHR30250:SF10">
    <property type="entry name" value="LIPOPOLYSACCHARIDE BIOSYNTHESIS PROTEIN WZXC"/>
    <property type="match status" value="1"/>
</dbReference>
<proteinExistence type="inferred from homology"/>
<dbReference type="Proteomes" id="UP000196027">
    <property type="component" value="Chromosome"/>
</dbReference>
<feature type="transmembrane region" description="Helical" evidence="7">
    <location>
        <begin position="450"/>
        <end position="474"/>
    </location>
</feature>
<evidence type="ECO:0000256" key="4">
    <source>
        <dbReference type="ARBA" id="ARBA00022692"/>
    </source>
</evidence>
<organism evidence="8 9">
    <name type="scientific">Oleiphilus messinensis</name>
    <dbReference type="NCBI Taxonomy" id="141451"/>
    <lineage>
        <taxon>Bacteria</taxon>
        <taxon>Pseudomonadati</taxon>
        <taxon>Pseudomonadota</taxon>
        <taxon>Gammaproteobacteria</taxon>
        <taxon>Oceanospirillales</taxon>
        <taxon>Oleiphilaceae</taxon>
        <taxon>Oleiphilus</taxon>
    </lineage>
</organism>
<keyword evidence="6 7" id="KW-0472">Membrane</keyword>
<feature type="transmembrane region" description="Helical" evidence="7">
    <location>
        <begin position="282"/>
        <end position="313"/>
    </location>
</feature>
<evidence type="ECO:0000256" key="6">
    <source>
        <dbReference type="ARBA" id="ARBA00023136"/>
    </source>
</evidence>
<dbReference type="CDD" id="cd13127">
    <property type="entry name" value="MATE_tuaB_like"/>
    <property type="match status" value="1"/>
</dbReference>
<dbReference type="InterPro" id="IPR050833">
    <property type="entry name" value="Poly_Biosynth_Transport"/>
</dbReference>
<feature type="transmembrane region" description="Helical" evidence="7">
    <location>
        <begin position="80"/>
        <end position="100"/>
    </location>
</feature>
<accession>A0A1Y0I892</accession>
<comment type="subcellular location">
    <subcellularLocation>
        <location evidence="1">Cell membrane</location>
        <topology evidence="1">Multi-pass membrane protein</topology>
    </subcellularLocation>
</comment>
<evidence type="ECO:0000313" key="8">
    <source>
        <dbReference type="EMBL" id="ARU56409.1"/>
    </source>
</evidence>
<dbReference type="PANTHER" id="PTHR30250">
    <property type="entry name" value="PST FAMILY PREDICTED COLANIC ACID TRANSPORTER"/>
    <property type="match status" value="1"/>
</dbReference>
<feature type="transmembrane region" description="Helical" evidence="7">
    <location>
        <begin position="319"/>
        <end position="345"/>
    </location>
</feature>
<feature type="transmembrane region" description="Helical" evidence="7">
    <location>
        <begin position="357"/>
        <end position="375"/>
    </location>
</feature>
<evidence type="ECO:0000256" key="5">
    <source>
        <dbReference type="ARBA" id="ARBA00022989"/>
    </source>
</evidence>
<dbReference type="GO" id="GO:0005886">
    <property type="term" value="C:plasma membrane"/>
    <property type="evidence" value="ECO:0007669"/>
    <property type="project" value="UniProtKB-SubCell"/>
</dbReference>
<dbReference type="AlphaFoldDB" id="A0A1Y0I892"/>
<feature type="transmembrane region" description="Helical" evidence="7">
    <location>
        <begin position="44"/>
        <end position="68"/>
    </location>
</feature>
<evidence type="ECO:0000256" key="1">
    <source>
        <dbReference type="ARBA" id="ARBA00004651"/>
    </source>
</evidence>
<keyword evidence="4 7" id="KW-0812">Transmembrane</keyword>
<feature type="transmembrane region" description="Helical" evidence="7">
    <location>
        <begin position="12"/>
        <end position="38"/>
    </location>
</feature>
<keyword evidence="5 7" id="KW-1133">Transmembrane helix</keyword>
<keyword evidence="3" id="KW-1003">Cell membrane</keyword>
<evidence type="ECO:0000256" key="3">
    <source>
        <dbReference type="ARBA" id="ARBA00022475"/>
    </source>
</evidence>
<feature type="transmembrane region" description="Helical" evidence="7">
    <location>
        <begin position="112"/>
        <end position="134"/>
    </location>
</feature>
<feature type="transmembrane region" description="Helical" evidence="7">
    <location>
        <begin position="381"/>
        <end position="398"/>
    </location>
</feature>
<dbReference type="KEGG" id="ome:OLMES_2346"/>
<keyword evidence="9" id="KW-1185">Reference proteome</keyword>
<evidence type="ECO:0000313" key="9">
    <source>
        <dbReference type="Proteomes" id="UP000196027"/>
    </source>
</evidence>
<sequence>MTSLYKKVFSGAALMVALRLLVKSIGLINTMILARLLVPEDFGLIALAMSVYAFIELINAFGFDVVLIQNQNATKDHYNTAWTLKLMFGVLAAIVMVAVAWPLADVYEDPRLVDICYCLAVMFLIDGLVNIGVVDFRKQLDFKTEFLFQVSIKVLTVSLTIYLAYTLKSYWALAFGMIANASFQTILSYIMSRFRPRFSLSKWREIYGFSFWLVLNNFLHYTNIRIKDLIIGKMVGVRYVGLYSVGDEIASLPSTELVAAINRATFPGYSKVSSNLKELRKLYLSVLSSIAMIGVPASIGLALVAPIFVPLILGEKWLAAVPIIQIIAFADALISINTNAGYVFLSVGKPRLATMLLAFRALFLIPLMIFLISVYGYIGAAYAVLITSIVMFPVYFIFLNKFIAIQFSAYLGSIIRPMISALGMYAVGSYVYYGQILIPGEAFTPADTGVIALGALILIGMGVFVVIQGLSWLIAGKPNGPEKLVLQKLGLQ</sequence>
<evidence type="ECO:0000256" key="2">
    <source>
        <dbReference type="ARBA" id="ARBA00007430"/>
    </source>
</evidence>
<gene>
    <name evidence="8" type="ORF">OLMES_2346</name>
</gene>
<name>A0A1Y0I892_9GAMM</name>
<reference evidence="8 9" key="1">
    <citation type="submission" date="2017-05" db="EMBL/GenBank/DDBJ databases">
        <title>Genomic insights into alkan degradation activity of Oleiphilus messinensis.</title>
        <authorList>
            <person name="Kozyavkin S.A."/>
            <person name="Slesarev A.I."/>
            <person name="Golyshin P.N."/>
            <person name="Korzhenkov A."/>
            <person name="Golyshina O.N."/>
            <person name="Toshchakov S.V."/>
        </authorList>
    </citation>
    <scope>NUCLEOTIDE SEQUENCE [LARGE SCALE GENOMIC DNA]</scope>
    <source>
        <strain evidence="8 9">ME102</strain>
    </source>
</reference>